<dbReference type="EC" id="2.5.1.54" evidence="3"/>
<dbReference type="InterPro" id="IPR002480">
    <property type="entry name" value="DAHP_synth_2"/>
</dbReference>
<dbReference type="AlphaFoldDB" id="X7ZXE9"/>
<evidence type="ECO:0000256" key="3">
    <source>
        <dbReference type="RuleBase" id="RU363071"/>
    </source>
</evidence>
<dbReference type="Pfam" id="PF01474">
    <property type="entry name" value="DAHP_synth_2"/>
    <property type="match status" value="1"/>
</dbReference>
<dbReference type="GO" id="GO:0008652">
    <property type="term" value="P:amino acid biosynthetic process"/>
    <property type="evidence" value="ECO:0007669"/>
    <property type="project" value="UniProtKB-KW"/>
</dbReference>
<proteinExistence type="inferred from homology"/>
<dbReference type="PANTHER" id="PTHR21337:SF0">
    <property type="entry name" value="PHOSPHO-2-DEHYDRO-3-DEOXYHEPTONATE ALDOLASE"/>
    <property type="match status" value="1"/>
</dbReference>
<dbReference type="Gene3D" id="3.20.20.70">
    <property type="entry name" value="Aldolase class I"/>
    <property type="match status" value="1"/>
</dbReference>
<comment type="pathway">
    <text evidence="3">Metabolic intermediate biosynthesis; chorismate biosynthesis; chorismate from D-erythrose 4-phosphate and phosphoenolpyruvate: step 1/7.</text>
</comment>
<dbReference type="EMBL" id="JAOB01000068">
    <property type="protein sequence ID" value="EUA23949.1"/>
    <property type="molecule type" value="Genomic_DNA"/>
</dbReference>
<gene>
    <name evidence="4" type="ORF">I553_3437</name>
</gene>
<comment type="catalytic activity">
    <reaction evidence="3">
        <text>D-erythrose 4-phosphate + phosphoenolpyruvate + H2O = 7-phospho-2-dehydro-3-deoxy-D-arabino-heptonate + phosphate</text>
        <dbReference type="Rhea" id="RHEA:14717"/>
        <dbReference type="ChEBI" id="CHEBI:15377"/>
        <dbReference type="ChEBI" id="CHEBI:16897"/>
        <dbReference type="ChEBI" id="CHEBI:43474"/>
        <dbReference type="ChEBI" id="CHEBI:58394"/>
        <dbReference type="ChEBI" id="CHEBI:58702"/>
        <dbReference type="EC" id="2.5.1.54"/>
    </reaction>
</comment>
<dbReference type="SUPFAM" id="SSF51569">
    <property type="entry name" value="Aldolase"/>
    <property type="match status" value="1"/>
</dbReference>
<dbReference type="PATRIC" id="fig|1299334.3.peg.6872"/>
<evidence type="ECO:0000256" key="1">
    <source>
        <dbReference type="ARBA" id="ARBA00008911"/>
    </source>
</evidence>
<organism evidence="4">
    <name type="scientific">Mycobacterium xenopi 4042</name>
    <dbReference type="NCBI Taxonomy" id="1299334"/>
    <lineage>
        <taxon>Bacteria</taxon>
        <taxon>Bacillati</taxon>
        <taxon>Actinomycetota</taxon>
        <taxon>Actinomycetes</taxon>
        <taxon>Mycobacteriales</taxon>
        <taxon>Mycobacteriaceae</taxon>
        <taxon>Mycobacterium</taxon>
    </lineage>
</organism>
<dbReference type="InterPro" id="IPR013785">
    <property type="entry name" value="Aldolase_TIM"/>
</dbReference>
<reference evidence="4" key="1">
    <citation type="submission" date="2014-01" db="EMBL/GenBank/DDBJ databases">
        <authorList>
            <person name="Brown-Elliot B."/>
            <person name="Wallace R."/>
            <person name="Lenaerts A."/>
            <person name="Ordway D."/>
            <person name="DeGroote M.A."/>
            <person name="Parker T."/>
            <person name="Sizemore C."/>
            <person name="Tallon L.J."/>
            <person name="Sadzewicz L.K."/>
            <person name="Sengamalay N."/>
            <person name="Fraser C.M."/>
            <person name="Hine E."/>
            <person name="Shefchek K.A."/>
            <person name="Das S.P."/>
            <person name="Tettelin H."/>
        </authorList>
    </citation>
    <scope>NUCLEOTIDE SEQUENCE [LARGE SCALE GENOMIC DNA]</scope>
    <source>
        <strain evidence="4">4042</strain>
    </source>
</reference>
<dbReference type="GO" id="GO:0003849">
    <property type="term" value="F:3-deoxy-7-phosphoheptulonate synthase activity"/>
    <property type="evidence" value="ECO:0007669"/>
    <property type="project" value="UniProtKB-EC"/>
</dbReference>
<sequence>MNLVRALTSSGLASLNRVLDWNREFVRTSPAGARYEALASEIDRGLAFMSACGVADRNLQTAEIYASHEALVLDYERAMLRLSGSPTASRSSMTFRRTIFGSGTDPPA</sequence>
<dbReference type="GO" id="GO:0009073">
    <property type="term" value="P:aromatic amino acid family biosynthetic process"/>
    <property type="evidence" value="ECO:0007669"/>
    <property type="project" value="UniProtKB-KW"/>
</dbReference>
<protein>
    <recommendedName>
        <fullName evidence="3">Phospho-2-dehydro-3-deoxyheptonate aldolase</fullName>
        <ecNumber evidence="3">2.5.1.54</ecNumber>
    </recommendedName>
</protein>
<keyword evidence="3" id="KW-0057">Aromatic amino acid biosynthesis</keyword>
<dbReference type="UniPathway" id="UPA00053">
    <property type="reaction ID" value="UER00084"/>
</dbReference>
<comment type="similarity">
    <text evidence="1 3">Belongs to the class-II DAHP synthase family.</text>
</comment>
<accession>X7ZXE9</accession>
<evidence type="ECO:0000256" key="2">
    <source>
        <dbReference type="ARBA" id="ARBA00022679"/>
    </source>
</evidence>
<keyword evidence="3" id="KW-0028">Amino-acid biosynthesis</keyword>
<name>X7ZXE9_MYCXE</name>
<dbReference type="PANTHER" id="PTHR21337">
    <property type="entry name" value="PHOSPHO-2-DEHYDRO-3-DEOXYHEPTONATE ALDOLASE 1, 2"/>
    <property type="match status" value="1"/>
</dbReference>
<comment type="caution">
    <text evidence="4">The sequence shown here is derived from an EMBL/GenBank/DDBJ whole genome shotgun (WGS) entry which is preliminary data.</text>
</comment>
<dbReference type="GO" id="GO:0009423">
    <property type="term" value="P:chorismate biosynthetic process"/>
    <property type="evidence" value="ECO:0007669"/>
    <property type="project" value="UniProtKB-UniPathway"/>
</dbReference>
<evidence type="ECO:0000313" key="4">
    <source>
        <dbReference type="EMBL" id="EUA23949.1"/>
    </source>
</evidence>
<keyword evidence="2 3" id="KW-0808">Transferase</keyword>